<evidence type="ECO:0000313" key="2">
    <source>
        <dbReference type="EMBL" id="RAK56258.1"/>
    </source>
</evidence>
<evidence type="ECO:0000259" key="1">
    <source>
        <dbReference type="PROSITE" id="PS51747"/>
    </source>
</evidence>
<dbReference type="AlphaFoldDB" id="A0A328ATK1"/>
<dbReference type="PANTHER" id="PTHR11079:SF162">
    <property type="entry name" value="RIBOFLAVIN BIOSYNTHESIS PROTEIN PYRD, CHLOROPLASTIC"/>
    <property type="match status" value="1"/>
</dbReference>
<dbReference type="InterPro" id="IPR002125">
    <property type="entry name" value="CMP_dCMP_dom"/>
</dbReference>
<dbReference type="GO" id="GO:0008835">
    <property type="term" value="F:diaminohydroxyphosphoribosylaminopyrimidine deaminase activity"/>
    <property type="evidence" value="ECO:0007669"/>
    <property type="project" value="TreeGrafter"/>
</dbReference>
<comment type="caution">
    <text evidence="2">The sequence shown here is derived from an EMBL/GenBank/DDBJ whole genome shotgun (WGS) entry which is preliminary data.</text>
</comment>
<reference evidence="3" key="1">
    <citation type="submission" date="2018-05" db="EMBL/GenBank/DDBJ databases">
        <authorList>
            <person name="Li X."/>
        </authorList>
    </citation>
    <scope>NUCLEOTIDE SEQUENCE [LARGE SCALE GENOMIC DNA]</scope>
    <source>
        <strain evidence="3">LX32</strain>
    </source>
</reference>
<dbReference type="EMBL" id="QFYQ01000001">
    <property type="protein sequence ID" value="RAK56258.1"/>
    <property type="molecule type" value="Genomic_DNA"/>
</dbReference>
<keyword evidence="3" id="KW-1185">Reference proteome</keyword>
<proteinExistence type="predicted"/>
<sequence>MRRAIALAATRVGKTAENPAVGCIIVKDGEVVGEGVTGEGGRPHAEELALDQAGERAGGATAYVTLEPCGERSSGAPSCSQRLVMAGVDRVVVAASDASPYAAGVGVARLRASGVETDLGLMSREAAALYEGYFPGKIVRPEG</sequence>
<name>A0A328ATK1_9CAUL</name>
<dbReference type="Pfam" id="PF00383">
    <property type="entry name" value="dCMP_cyt_deam_1"/>
    <property type="match status" value="1"/>
</dbReference>
<feature type="domain" description="CMP/dCMP-type deaminase" evidence="1">
    <location>
        <begin position="1"/>
        <end position="108"/>
    </location>
</feature>
<evidence type="ECO:0000313" key="3">
    <source>
        <dbReference type="Proteomes" id="UP000249254"/>
    </source>
</evidence>
<organism evidence="2 3">
    <name type="scientific">Phenylobacterium soli</name>
    <dbReference type="NCBI Taxonomy" id="2170551"/>
    <lineage>
        <taxon>Bacteria</taxon>
        <taxon>Pseudomonadati</taxon>
        <taxon>Pseudomonadota</taxon>
        <taxon>Alphaproteobacteria</taxon>
        <taxon>Caulobacterales</taxon>
        <taxon>Caulobacteraceae</taxon>
        <taxon>Phenylobacterium</taxon>
    </lineage>
</organism>
<dbReference type="Proteomes" id="UP000249254">
    <property type="component" value="Unassembled WGS sequence"/>
</dbReference>
<dbReference type="Gene3D" id="3.40.140.10">
    <property type="entry name" value="Cytidine Deaminase, domain 2"/>
    <property type="match status" value="1"/>
</dbReference>
<dbReference type="PANTHER" id="PTHR11079">
    <property type="entry name" value="CYTOSINE DEAMINASE FAMILY MEMBER"/>
    <property type="match status" value="1"/>
</dbReference>
<dbReference type="SUPFAM" id="SSF53927">
    <property type="entry name" value="Cytidine deaminase-like"/>
    <property type="match status" value="1"/>
</dbReference>
<dbReference type="InterPro" id="IPR016193">
    <property type="entry name" value="Cytidine_deaminase-like"/>
</dbReference>
<gene>
    <name evidence="2" type="ORF">DJ017_07205</name>
</gene>
<dbReference type="OrthoDB" id="9800865at2"/>
<dbReference type="PROSITE" id="PS51747">
    <property type="entry name" value="CYT_DCMP_DEAMINASES_2"/>
    <property type="match status" value="1"/>
</dbReference>
<accession>A0A328ATK1</accession>
<protein>
    <submittedName>
        <fullName evidence="2">Riboflavin biosynthesis protein RibD</fullName>
    </submittedName>
</protein>